<proteinExistence type="predicted"/>
<protein>
    <submittedName>
        <fullName evidence="1">Uncharacterized protein</fullName>
    </submittedName>
</protein>
<accession>A0ACB7TDH9</accession>
<reference evidence="1" key="1">
    <citation type="submission" date="2020-05" db="EMBL/GenBank/DDBJ databases">
        <title>Large-scale comparative analyses of tick genomes elucidate their genetic diversity and vector capacities.</title>
        <authorList>
            <person name="Jia N."/>
            <person name="Wang J."/>
            <person name="Shi W."/>
            <person name="Du L."/>
            <person name="Sun Y."/>
            <person name="Zhan W."/>
            <person name="Jiang J."/>
            <person name="Wang Q."/>
            <person name="Zhang B."/>
            <person name="Ji P."/>
            <person name="Sakyi L.B."/>
            <person name="Cui X."/>
            <person name="Yuan T."/>
            <person name="Jiang B."/>
            <person name="Yang W."/>
            <person name="Lam T.T.-Y."/>
            <person name="Chang Q."/>
            <person name="Ding S."/>
            <person name="Wang X."/>
            <person name="Zhu J."/>
            <person name="Ruan X."/>
            <person name="Zhao L."/>
            <person name="Wei J."/>
            <person name="Que T."/>
            <person name="Du C."/>
            <person name="Cheng J."/>
            <person name="Dai P."/>
            <person name="Han X."/>
            <person name="Huang E."/>
            <person name="Gao Y."/>
            <person name="Liu J."/>
            <person name="Shao H."/>
            <person name="Ye R."/>
            <person name="Li L."/>
            <person name="Wei W."/>
            <person name="Wang X."/>
            <person name="Wang C."/>
            <person name="Yang T."/>
            <person name="Huo Q."/>
            <person name="Li W."/>
            <person name="Guo W."/>
            <person name="Chen H."/>
            <person name="Zhou L."/>
            <person name="Ni X."/>
            <person name="Tian J."/>
            <person name="Zhou Y."/>
            <person name="Sheng Y."/>
            <person name="Liu T."/>
            <person name="Pan Y."/>
            <person name="Xia L."/>
            <person name="Li J."/>
            <person name="Zhao F."/>
            <person name="Cao W."/>
        </authorList>
    </citation>
    <scope>NUCLEOTIDE SEQUENCE</scope>
    <source>
        <strain evidence="1">Hyas-2018</strain>
    </source>
</reference>
<gene>
    <name evidence="1" type="ORF">HPB50_001905</name>
</gene>
<evidence type="ECO:0000313" key="2">
    <source>
        <dbReference type="Proteomes" id="UP000821845"/>
    </source>
</evidence>
<evidence type="ECO:0000313" key="1">
    <source>
        <dbReference type="EMBL" id="KAH6944089.1"/>
    </source>
</evidence>
<dbReference type="EMBL" id="CM023481">
    <property type="protein sequence ID" value="KAH6944089.1"/>
    <property type="molecule type" value="Genomic_DNA"/>
</dbReference>
<name>A0ACB7TDH9_HYAAI</name>
<dbReference type="Proteomes" id="UP000821845">
    <property type="component" value="Chromosome 1"/>
</dbReference>
<sequence length="64" mass="7397">MSIATEIAKEDPRLEWRPVAERREKWMPGGPWSGFGPKKKRAFAEARLRARAVYTGVFCLQRCC</sequence>
<organism evidence="1 2">
    <name type="scientific">Hyalomma asiaticum</name>
    <name type="common">Tick</name>
    <dbReference type="NCBI Taxonomy" id="266040"/>
    <lineage>
        <taxon>Eukaryota</taxon>
        <taxon>Metazoa</taxon>
        <taxon>Ecdysozoa</taxon>
        <taxon>Arthropoda</taxon>
        <taxon>Chelicerata</taxon>
        <taxon>Arachnida</taxon>
        <taxon>Acari</taxon>
        <taxon>Parasitiformes</taxon>
        <taxon>Ixodida</taxon>
        <taxon>Ixodoidea</taxon>
        <taxon>Ixodidae</taxon>
        <taxon>Hyalomminae</taxon>
        <taxon>Hyalomma</taxon>
    </lineage>
</organism>
<comment type="caution">
    <text evidence="1">The sequence shown here is derived from an EMBL/GenBank/DDBJ whole genome shotgun (WGS) entry which is preliminary data.</text>
</comment>
<keyword evidence="2" id="KW-1185">Reference proteome</keyword>